<proteinExistence type="predicted"/>
<accession>A0A4Q2US37</accession>
<dbReference type="AlphaFoldDB" id="A0A4Q2US37"/>
<evidence type="ECO:0000313" key="2">
    <source>
        <dbReference type="Proteomes" id="UP000290540"/>
    </source>
</evidence>
<protein>
    <submittedName>
        <fullName evidence="1">Uncharacterized protein</fullName>
    </submittedName>
</protein>
<evidence type="ECO:0000313" key="1">
    <source>
        <dbReference type="EMBL" id="RYC76975.1"/>
    </source>
</evidence>
<organism evidence="1 2">
    <name type="scientific">Fusarium oxysporum f. sp. narcissi</name>
    <dbReference type="NCBI Taxonomy" id="451672"/>
    <lineage>
        <taxon>Eukaryota</taxon>
        <taxon>Fungi</taxon>
        <taxon>Dikarya</taxon>
        <taxon>Ascomycota</taxon>
        <taxon>Pezizomycotina</taxon>
        <taxon>Sordariomycetes</taxon>
        <taxon>Hypocreomycetidae</taxon>
        <taxon>Hypocreales</taxon>
        <taxon>Nectriaceae</taxon>
        <taxon>Fusarium</taxon>
        <taxon>Fusarium oxysporum species complex</taxon>
    </lineage>
</organism>
<feature type="non-terminal residue" evidence="1">
    <location>
        <position position="74"/>
    </location>
</feature>
<dbReference type="Proteomes" id="UP000290540">
    <property type="component" value="Unassembled WGS sequence"/>
</dbReference>
<comment type="caution">
    <text evidence="1">The sequence shown here is derived from an EMBL/GenBank/DDBJ whole genome shotgun (WGS) entry which is preliminary data.</text>
</comment>
<reference evidence="1 2" key="1">
    <citation type="submission" date="2016-12" db="EMBL/GenBank/DDBJ databases">
        <title>Draft genome sequence of Fusarium oxysporum causing rot on Narcissus.</title>
        <authorList>
            <person name="Armitage A.D."/>
            <person name="Taylor A."/>
            <person name="Clarkson J.P."/>
            <person name="Harrison R.J."/>
            <person name="Jackson A.C."/>
        </authorList>
    </citation>
    <scope>NUCLEOTIDE SEQUENCE [LARGE SCALE GENOMIC DNA]</scope>
    <source>
        <strain evidence="1 2">N139</strain>
    </source>
</reference>
<name>A0A4Q2US37_FUSOX</name>
<sequence>MYDSTTVVSEKNTLFLPQELKLSGPSNWEQYSPAQKAILRINGLEDAVFGDYPPEKKQTMDQKIRAAKAAVSIR</sequence>
<gene>
    <name evidence="1" type="ORF">BFJ63_vAg20150</name>
</gene>
<dbReference type="EMBL" id="MQTW01003118">
    <property type="protein sequence ID" value="RYC76975.1"/>
    <property type="molecule type" value="Genomic_DNA"/>
</dbReference>